<dbReference type="Gene3D" id="3.20.20.140">
    <property type="entry name" value="Metal-dependent hydrolases"/>
    <property type="match status" value="1"/>
</dbReference>
<dbReference type="Pfam" id="PF19567">
    <property type="entry name" value="CpsB_CapC"/>
    <property type="match status" value="1"/>
</dbReference>
<protein>
    <recommendedName>
        <fullName evidence="5">Tyrosine-protein phosphatase</fullName>
        <ecNumber evidence="5">3.1.3.48</ecNumber>
    </recommendedName>
</protein>
<evidence type="ECO:0000256" key="5">
    <source>
        <dbReference type="PIRNR" id="PIRNR016557"/>
    </source>
</evidence>
<dbReference type="EC" id="3.1.3.48" evidence="5"/>
<proteinExistence type="inferred from homology"/>
<dbReference type="RefSeq" id="WP_305992326.1">
    <property type="nucleotide sequence ID" value="NZ_JAVAMP010000005.1"/>
</dbReference>
<organism evidence="6 7">
    <name type="scientific">Chengkuizengella axinellae</name>
    <dbReference type="NCBI Taxonomy" id="3064388"/>
    <lineage>
        <taxon>Bacteria</taxon>
        <taxon>Bacillati</taxon>
        <taxon>Bacillota</taxon>
        <taxon>Bacilli</taxon>
        <taxon>Bacillales</taxon>
        <taxon>Paenibacillaceae</taxon>
        <taxon>Chengkuizengella</taxon>
    </lineage>
</organism>
<dbReference type="PANTHER" id="PTHR39181:SF1">
    <property type="entry name" value="TYROSINE-PROTEIN PHOSPHATASE YWQE"/>
    <property type="match status" value="1"/>
</dbReference>
<dbReference type="PIRSF" id="PIRSF016557">
    <property type="entry name" value="Caps_synth_CpsB"/>
    <property type="match status" value="1"/>
</dbReference>
<evidence type="ECO:0000256" key="2">
    <source>
        <dbReference type="ARBA" id="ARBA00022801"/>
    </source>
</evidence>
<evidence type="ECO:0000313" key="7">
    <source>
        <dbReference type="Proteomes" id="UP001231941"/>
    </source>
</evidence>
<comment type="caution">
    <text evidence="6">The sequence shown here is derived from an EMBL/GenBank/DDBJ whole genome shotgun (WGS) entry which is preliminary data.</text>
</comment>
<dbReference type="Proteomes" id="UP001231941">
    <property type="component" value="Unassembled WGS sequence"/>
</dbReference>
<comment type="catalytic activity">
    <reaction evidence="4 5">
        <text>O-phospho-L-tyrosyl-[protein] + H2O = L-tyrosyl-[protein] + phosphate</text>
        <dbReference type="Rhea" id="RHEA:10684"/>
        <dbReference type="Rhea" id="RHEA-COMP:10136"/>
        <dbReference type="Rhea" id="RHEA-COMP:20101"/>
        <dbReference type="ChEBI" id="CHEBI:15377"/>
        <dbReference type="ChEBI" id="CHEBI:43474"/>
        <dbReference type="ChEBI" id="CHEBI:46858"/>
        <dbReference type="ChEBI" id="CHEBI:61978"/>
        <dbReference type="EC" id="3.1.3.48"/>
    </reaction>
</comment>
<keyword evidence="2 5" id="KW-0378">Hydrolase</keyword>
<dbReference type="EMBL" id="JAVAMP010000005">
    <property type="protein sequence ID" value="MDP5275017.1"/>
    <property type="molecule type" value="Genomic_DNA"/>
</dbReference>
<name>A0ABT9J082_9BACL</name>
<evidence type="ECO:0000256" key="3">
    <source>
        <dbReference type="ARBA" id="ARBA00022912"/>
    </source>
</evidence>
<dbReference type="GO" id="GO:0004725">
    <property type="term" value="F:protein tyrosine phosphatase activity"/>
    <property type="evidence" value="ECO:0007669"/>
    <property type="project" value="UniProtKB-EC"/>
</dbReference>
<gene>
    <name evidence="6" type="ORF">Q5Y73_12930</name>
</gene>
<comment type="similarity">
    <text evidence="1 5">Belongs to the metallo-dependent hydrolases superfamily. CpsB/CapC family.</text>
</comment>
<evidence type="ECO:0000256" key="4">
    <source>
        <dbReference type="ARBA" id="ARBA00051722"/>
    </source>
</evidence>
<reference evidence="6 7" key="1">
    <citation type="submission" date="2023-08" db="EMBL/GenBank/DDBJ databases">
        <authorList>
            <person name="Park J.-S."/>
        </authorList>
    </citation>
    <scope>NUCLEOTIDE SEQUENCE [LARGE SCALE GENOMIC DNA]</scope>
    <source>
        <strain evidence="6 7">2205SS18-9</strain>
    </source>
</reference>
<evidence type="ECO:0000313" key="6">
    <source>
        <dbReference type="EMBL" id="MDP5275017.1"/>
    </source>
</evidence>
<evidence type="ECO:0000256" key="1">
    <source>
        <dbReference type="ARBA" id="ARBA00005750"/>
    </source>
</evidence>
<sequence>MNEVNSKLIYRNDSKDWFYKVKIVEETNSNDILSTEDELEEKEKVMDINIKKFLDQQVYIYEVLLQDMKKDLVVTLKNSQKYVFIELPAFKIPACTFKLVYELQMMGFIPVIVNPELNQQIIHNPNLLYQLVRYGALTQVGGASISGKLGRKTQVLSLQFIKNHLAHFVADDDTEFSNHKAYLNKSYKKIRKKYGEQTGSNLLKNSHKLIEGGKVDSLEPTRFKKRTLWNKWVG</sequence>
<dbReference type="PANTHER" id="PTHR39181">
    <property type="entry name" value="TYROSINE-PROTEIN PHOSPHATASE YWQE"/>
    <property type="match status" value="1"/>
</dbReference>
<keyword evidence="7" id="KW-1185">Reference proteome</keyword>
<keyword evidence="3 5" id="KW-0904">Protein phosphatase</keyword>
<accession>A0ABT9J082</accession>
<dbReference type="InterPro" id="IPR016667">
    <property type="entry name" value="Caps_polysacc_synth_CpsB/CapC"/>
</dbReference>